<dbReference type="RefSeq" id="WP_345218191.1">
    <property type="nucleotide sequence ID" value="NZ_BAABGN010000013.1"/>
</dbReference>
<keyword evidence="3" id="KW-1185">Reference proteome</keyword>
<organism evidence="2 3">
    <name type="scientific">Georgenia halophila</name>
    <dbReference type="NCBI Taxonomy" id="620889"/>
    <lineage>
        <taxon>Bacteria</taxon>
        <taxon>Bacillati</taxon>
        <taxon>Actinomycetota</taxon>
        <taxon>Actinomycetes</taxon>
        <taxon>Micrococcales</taxon>
        <taxon>Bogoriellaceae</taxon>
        <taxon>Georgenia</taxon>
    </lineage>
</organism>
<dbReference type="InterPro" id="IPR023210">
    <property type="entry name" value="NADP_OxRdtase_dom"/>
</dbReference>
<comment type="caution">
    <text evidence="2">The sequence shown here is derived from an EMBL/GenBank/DDBJ whole genome shotgun (WGS) entry which is preliminary data.</text>
</comment>
<proteinExistence type="predicted"/>
<dbReference type="InterPro" id="IPR036812">
    <property type="entry name" value="NAD(P)_OxRdtase_dom_sf"/>
</dbReference>
<accession>A0ABP8LNI4</accession>
<sequence length="309" mass="33683">MNVVLGCASFGGLYRPSSDEEAHAALEAAWERGVRTFDTAPHYGVGLSEERLGRFLRTKPRDEFTLSTKVGRLLVDDPDAVDGTDEFYGTPARSRRRDYSSDGVLRSLEESLSRLGLDRVDVALVHDPEEFMDQAIGEAVPALARLRDEGVIRSFGVGTNVTATAERFASETEADTIMIAGRYSLLDRRAEDGLLPLCQEHGVRVLVAAVFNSGLLVDPQPGARFNYEPAPEWLVAAARRMAEACERRAVPLRAAALQAPARHPAVSSVVIGAGRATSVRDSFDQLEVAIPEELWSELDALVPDQARLP</sequence>
<dbReference type="InterPro" id="IPR020471">
    <property type="entry name" value="AKR"/>
</dbReference>
<dbReference type="Gene3D" id="3.20.20.100">
    <property type="entry name" value="NADP-dependent oxidoreductase domain"/>
    <property type="match status" value="1"/>
</dbReference>
<protein>
    <submittedName>
        <fullName evidence="2">Aldo/keto reductase</fullName>
    </submittedName>
</protein>
<dbReference type="PANTHER" id="PTHR42686:SF1">
    <property type="entry name" value="GH17980P-RELATED"/>
    <property type="match status" value="1"/>
</dbReference>
<evidence type="ECO:0000259" key="1">
    <source>
        <dbReference type="Pfam" id="PF00248"/>
    </source>
</evidence>
<reference evidence="3" key="1">
    <citation type="journal article" date="2019" name="Int. J. Syst. Evol. Microbiol.">
        <title>The Global Catalogue of Microorganisms (GCM) 10K type strain sequencing project: providing services to taxonomists for standard genome sequencing and annotation.</title>
        <authorList>
            <consortium name="The Broad Institute Genomics Platform"/>
            <consortium name="The Broad Institute Genome Sequencing Center for Infectious Disease"/>
            <person name="Wu L."/>
            <person name="Ma J."/>
        </authorList>
    </citation>
    <scope>NUCLEOTIDE SEQUENCE [LARGE SCALE GENOMIC DNA]</scope>
    <source>
        <strain evidence="3">JCM 17810</strain>
    </source>
</reference>
<dbReference type="CDD" id="cd19152">
    <property type="entry name" value="AKR_AKR15A"/>
    <property type="match status" value="1"/>
</dbReference>
<dbReference type="Pfam" id="PF00248">
    <property type="entry name" value="Aldo_ket_red"/>
    <property type="match status" value="1"/>
</dbReference>
<name>A0ABP8LNI4_9MICO</name>
<gene>
    <name evidence="2" type="ORF">GCM10023169_36630</name>
</gene>
<dbReference type="EMBL" id="BAABGN010000013">
    <property type="protein sequence ID" value="GAA4431756.1"/>
    <property type="molecule type" value="Genomic_DNA"/>
</dbReference>
<dbReference type="PANTHER" id="PTHR42686">
    <property type="entry name" value="GH17980P-RELATED"/>
    <property type="match status" value="1"/>
</dbReference>
<dbReference type="SUPFAM" id="SSF51430">
    <property type="entry name" value="NAD(P)-linked oxidoreductase"/>
    <property type="match status" value="1"/>
</dbReference>
<dbReference type="Proteomes" id="UP001500622">
    <property type="component" value="Unassembled WGS sequence"/>
</dbReference>
<evidence type="ECO:0000313" key="2">
    <source>
        <dbReference type="EMBL" id="GAA4431756.1"/>
    </source>
</evidence>
<feature type="domain" description="NADP-dependent oxidoreductase" evidence="1">
    <location>
        <begin position="3"/>
        <end position="301"/>
    </location>
</feature>
<evidence type="ECO:0000313" key="3">
    <source>
        <dbReference type="Proteomes" id="UP001500622"/>
    </source>
</evidence>